<evidence type="ECO:0000256" key="1">
    <source>
        <dbReference type="SAM" id="MobiDB-lite"/>
    </source>
</evidence>
<gene>
    <name evidence="3" type="ORF">K8089_11975</name>
</gene>
<reference evidence="3" key="1">
    <citation type="submission" date="2021-09" db="EMBL/GenBank/DDBJ databases">
        <title>Genome of Aequorivita sp. strain F47161.</title>
        <authorList>
            <person name="Wang Y."/>
        </authorList>
    </citation>
    <scope>NUCLEOTIDE SEQUENCE</scope>
    <source>
        <strain evidence="3">F47161</strain>
    </source>
</reference>
<accession>A0A9X1QYJ8</accession>
<dbReference type="PROSITE" id="PS51257">
    <property type="entry name" value="PROKAR_LIPOPROTEIN"/>
    <property type="match status" value="1"/>
</dbReference>
<keyword evidence="2" id="KW-0732">Signal</keyword>
<protein>
    <submittedName>
        <fullName evidence="3">Uncharacterized protein</fullName>
    </submittedName>
</protein>
<feature type="signal peptide" evidence="2">
    <location>
        <begin position="1"/>
        <end position="20"/>
    </location>
</feature>
<evidence type="ECO:0000313" key="3">
    <source>
        <dbReference type="EMBL" id="MCG2419742.1"/>
    </source>
</evidence>
<feature type="compositionally biased region" description="Basic and acidic residues" evidence="1">
    <location>
        <begin position="44"/>
        <end position="53"/>
    </location>
</feature>
<feature type="region of interest" description="Disordered" evidence="1">
    <location>
        <begin position="22"/>
        <end position="53"/>
    </location>
</feature>
<dbReference type="EMBL" id="JAIRBA010000025">
    <property type="protein sequence ID" value="MCG2419742.1"/>
    <property type="molecule type" value="Genomic_DNA"/>
</dbReference>
<dbReference type="RefSeq" id="WP_237603527.1">
    <property type="nucleotide sequence ID" value="NZ_JAIRBA010000025.1"/>
</dbReference>
<evidence type="ECO:0000313" key="4">
    <source>
        <dbReference type="Proteomes" id="UP001139461"/>
    </source>
</evidence>
<organism evidence="3 4">
    <name type="scientific">Aequorivita vitellina</name>
    <dbReference type="NCBI Taxonomy" id="2874475"/>
    <lineage>
        <taxon>Bacteria</taxon>
        <taxon>Pseudomonadati</taxon>
        <taxon>Bacteroidota</taxon>
        <taxon>Flavobacteriia</taxon>
        <taxon>Flavobacteriales</taxon>
        <taxon>Flavobacteriaceae</taxon>
        <taxon>Aequorivita</taxon>
    </lineage>
</organism>
<keyword evidence="4" id="KW-1185">Reference proteome</keyword>
<name>A0A9X1QYJ8_9FLAO</name>
<dbReference type="AlphaFoldDB" id="A0A9X1QYJ8"/>
<feature type="chain" id="PRO_5040773487" evidence="2">
    <location>
        <begin position="21"/>
        <end position="53"/>
    </location>
</feature>
<proteinExistence type="predicted"/>
<dbReference type="Proteomes" id="UP001139461">
    <property type="component" value="Unassembled WGS sequence"/>
</dbReference>
<comment type="caution">
    <text evidence="3">The sequence shown here is derived from an EMBL/GenBank/DDBJ whole genome shotgun (WGS) entry which is preliminary data.</text>
</comment>
<evidence type="ECO:0000256" key="2">
    <source>
        <dbReference type="SAM" id="SignalP"/>
    </source>
</evidence>
<sequence length="53" mass="5871">MKTKLIFLGLWCFIGLLTSCTPTPINNDNKVEKTQPVYATGGEHSTEADNEKD</sequence>